<evidence type="ECO:0000256" key="5">
    <source>
        <dbReference type="ARBA" id="ARBA00022847"/>
    </source>
</evidence>
<dbReference type="PROSITE" id="PS00610">
    <property type="entry name" value="NA_NEUROTRAN_SYMP_1"/>
    <property type="match status" value="1"/>
</dbReference>
<protein>
    <recommendedName>
        <fullName evidence="8">Transporter</fullName>
    </recommendedName>
</protein>
<evidence type="ECO:0000256" key="9">
    <source>
        <dbReference type="SAM" id="Phobius"/>
    </source>
</evidence>
<feature type="transmembrane region" description="Helical" evidence="9">
    <location>
        <begin position="102"/>
        <end position="130"/>
    </location>
</feature>
<dbReference type="InterPro" id="IPR037272">
    <property type="entry name" value="SNS_sf"/>
</dbReference>
<dbReference type="PANTHER" id="PTHR11616">
    <property type="entry name" value="SODIUM/CHLORIDE DEPENDENT TRANSPORTER"/>
    <property type="match status" value="1"/>
</dbReference>
<dbReference type="EMBL" id="CP092877">
    <property type="protein sequence ID" value="UYV77998.1"/>
    <property type="molecule type" value="Genomic_DNA"/>
</dbReference>
<keyword evidence="3 8" id="KW-0813">Transport</keyword>
<gene>
    <name evidence="10" type="ORF">LAZ67_15003166</name>
</gene>
<feature type="transmembrane region" description="Helical" evidence="9">
    <location>
        <begin position="220"/>
        <end position="238"/>
    </location>
</feature>
<keyword evidence="4 8" id="KW-0812">Transmembrane</keyword>
<proteinExistence type="inferred from homology"/>
<evidence type="ECO:0000256" key="2">
    <source>
        <dbReference type="ARBA" id="ARBA00006459"/>
    </source>
</evidence>
<feature type="transmembrane region" description="Helical" evidence="9">
    <location>
        <begin position="540"/>
        <end position="562"/>
    </location>
</feature>
<dbReference type="PROSITE" id="PS50267">
    <property type="entry name" value="NA_NEUROTRAN_SYMP_3"/>
    <property type="match status" value="1"/>
</dbReference>
<keyword evidence="7 9" id="KW-0472">Membrane</keyword>
<evidence type="ECO:0000256" key="8">
    <source>
        <dbReference type="RuleBase" id="RU003732"/>
    </source>
</evidence>
<feature type="transmembrane region" description="Helical" evidence="9">
    <location>
        <begin position="245"/>
        <end position="265"/>
    </location>
</feature>
<evidence type="ECO:0000313" key="11">
    <source>
        <dbReference type="Proteomes" id="UP001235939"/>
    </source>
</evidence>
<reference evidence="10 11" key="1">
    <citation type="submission" date="2022-01" db="EMBL/GenBank/DDBJ databases">
        <title>A chromosomal length assembly of Cordylochernes scorpioides.</title>
        <authorList>
            <person name="Zeh D."/>
            <person name="Zeh J."/>
        </authorList>
    </citation>
    <scope>NUCLEOTIDE SEQUENCE [LARGE SCALE GENOMIC DNA]</scope>
    <source>
        <strain evidence="10">IN4F17</strain>
        <tissue evidence="10">Whole Body</tissue>
    </source>
</reference>
<dbReference type="InterPro" id="IPR000175">
    <property type="entry name" value="Na/ntran_symport"/>
</dbReference>
<keyword evidence="5 8" id="KW-0769">Symport</keyword>
<dbReference type="PRINTS" id="PR00176">
    <property type="entry name" value="NANEUSMPORT"/>
</dbReference>
<feature type="transmembrane region" description="Helical" evidence="9">
    <location>
        <begin position="326"/>
        <end position="351"/>
    </location>
</feature>
<organism evidence="10 11">
    <name type="scientific">Cordylochernes scorpioides</name>
    <dbReference type="NCBI Taxonomy" id="51811"/>
    <lineage>
        <taxon>Eukaryota</taxon>
        <taxon>Metazoa</taxon>
        <taxon>Ecdysozoa</taxon>
        <taxon>Arthropoda</taxon>
        <taxon>Chelicerata</taxon>
        <taxon>Arachnida</taxon>
        <taxon>Pseudoscorpiones</taxon>
        <taxon>Cheliferoidea</taxon>
        <taxon>Chernetidae</taxon>
        <taxon>Cordylochernes</taxon>
    </lineage>
</organism>
<dbReference type="PANTHER" id="PTHR11616:SF236">
    <property type="entry name" value="TRANSPORTER"/>
    <property type="match status" value="1"/>
</dbReference>
<feature type="transmembrane region" description="Helical" evidence="9">
    <location>
        <begin position="463"/>
        <end position="483"/>
    </location>
</feature>
<comment type="similarity">
    <text evidence="2 8">Belongs to the sodium:neurotransmitter symporter (SNF) (TC 2.A.22) family.</text>
</comment>
<feature type="transmembrane region" description="Helical" evidence="9">
    <location>
        <begin position="31"/>
        <end position="49"/>
    </location>
</feature>
<evidence type="ECO:0000256" key="1">
    <source>
        <dbReference type="ARBA" id="ARBA00004141"/>
    </source>
</evidence>
<feature type="transmembrane region" description="Helical" evidence="9">
    <location>
        <begin position="495"/>
        <end position="520"/>
    </location>
</feature>
<evidence type="ECO:0000256" key="3">
    <source>
        <dbReference type="ARBA" id="ARBA00022448"/>
    </source>
</evidence>
<dbReference type="SUPFAM" id="SSF161070">
    <property type="entry name" value="SNF-like"/>
    <property type="match status" value="1"/>
</dbReference>
<dbReference type="Proteomes" id="UP001235939">
    <property type="component" value="Chromosome 15"/>
</dbReference>
<sequence>MSTEGQGDVEAIPGKSSKIPQREHWKTKHEFLLSCIGLSVGFGNVWRFPFLAYEHGGGSFLFIYAIFLFTIGSLLIFFEISIGQFTSQGPVEALHVSKAFRLFGLSGIIINFYIAFYYNVIMTYVFFYFYHSFMYPLPWSDCYQWWGATKNCQKKTCIRAKSSHQGLTDLFPAISSRNYSHKYLNCGTNSKTPSEEFWEIYVLGKTKNIYDLGYLKWNLVIPYLLSWGVVFFFIYRGINSAGKLVYFTALSPFILLAVLGGFAGIQDGATNGLVFFFFPRWEMVANFSMWHRAMEQVLYSVGIAMGGLVAFGSYNQFHERNLLTSVVLVSADFIGSLLGGILNFCVIGNLAHRLDTDIDKVLNQGLGLAFVTYPEALSHIWFPNLWSILFFLTMFLLGIDSQFGMLQAQMTTIYDRFHGLRAFKTRVSMFICLVYFLFGLVFVTQGGIHVLTFVDSFGGSLPLLTAGFLEVSSVMWGYGWRLYFRDMEFMQRIRFPIYVQVLVGIFLPLVLIGLLTAGMIGTKITDMNKDPYRPGLQGLGILMTISCVVPPLVYFLMSLVFWPQAAFKLNPKFGPKDPTIYKEWKDYIAEHPLKSKNPSKKPLPLEVK</sequence>
<evidence type="ECO:0000256" key="7">
    <source>
        <dbReference type="ARBA" id="ARBA00023136"/>
    </source>
</evidence>
<feature type="transmembrane region" description="Helical" evidence="9">
    <location>
        <begin position="427"/>
        <end position="451"/>
    </location>
</feature>
<accession>A0ABY6LDL6</accession>
<feature type="transmembrane region" description="Helical" evidence="9">
    <location>
        <begin position="297"/>
        <end position="314"/>
    </location>
</feature>
<evidence type="ECO:0000256" key="4">
    <source>
        <dbReference type="ARBA" id="ARBA00022692"/>
    </source>
</evidence>
<feature type="transmembrane region" description="Helical" evidence="9">
    <location>
        <begin position="61"/>
        <end position="82"/>
    </location>
</feature>
<keyword evidence="11" id="KW-1185">Reference proteome</keyword>
<name>A0ABY6LDL6_9ARAC</name>
<keyword evidence="6 9" id="KW-1133">Transmembrane helix</keyword>
<comment type="subcellular location">
    <subcellularLocation>
        <location evidence="1">Membrane</location>
        <topology evidence="1">Multi-pass membrane protein</topology>
    </subcellularLocation>
</comment>
<dbReference type="Pfam" id="PF00209">
    <property type="entry name" value="SNF"/>
    <property type="match status" value="1"/>
</dbReference>
<feature type="transmembrane region" description="Helical" evidence="9">
    <location>
        <begin position="385"/>
        <end position="406"/>
    </location>
</feature>
<evidence type="ECO:0000313" key="10">
    <source>
        <dbReference type="EMBL" id="UYV77998.1"/>
    </source>
</evidence>
<evidence type="ECO:0000256" key="6">
    <source>
        <dbReference type="ARBA" id="ARBA00022989"/>
    </source>
</evidence>